<organism evidence="2 3">
    <name type="scientific">Ophiocordyceps sinensis</name>
    <dbReference type="NCBI Taxonomy" id="72228"/>
    <lineage>
        <taxon>Eukaryota</taxon>
        <taxon>Fungi</taxon>
        <taxon>Dikarya</taxon>
        <taxon>Ascomycota</taxon>
        <taxon>Pezizomycotina</taxon>
        <taxon>Sordariomycetes</taxon>
        <taxon>Hypocreomycetidae</taxon>
        <taxon>Hypocreales</taxon>
        <taxon>Ophiocordycipitaceae</taxon>
        <taxon>Ophiocordyceps</taxon>
    </lineage>
</organism>
<dbReference type="Pfam" id="PF25597">
    <property type="entry name" value="SH3_retrovirus"/>
    <property type="match status" value="1"/>
</dbReference>
<feature type="domain" description="Retroviral polymerase SH3-like" evidence="1">
    <location>
        <begin position="9"/>
        <end position="58"/>
    </location>
</feature>
<gene>
    <name evidence="2" type="ORF">G6O67_001030</name>
</gene>
<accession>A0A8H4PWM2</accession>
<dbReference type="OrthoDB" id="4849395at2759"/>
<evidence type="ECO:0000259" key="1">
    <source>
        <dbReference type="Pfam" id="PF25597"/>
    </source>
</evidence>
<evidence type="ECO:0000313" key="3">
    <source>
        <dbReference type="Proteomes" id="UP000557566"/>
    </source>
</evidence>
<comment type="caution">
    <text evidence="2">The sequence shown here is derived from an EMBL/GenBank/DDBJ whole genome shotgun (WGS) entry which is preliminary data.</text>
</comment>
<proteinExistence type="predicted"/>
<name>A0A8H4PWM2_9HYPO</name>
<dbReference type="Proteomes" id="UP000557566">
    <property type="component" value="Unassembled WGS sequence"/>
</dbReference>
<protein>
    <recommendedName>
        <fullName evidence="1">Retroviral polymerase SH3-like domain-containing protein</fullName>
    </recommendedName>
</protein>
<keyword evidence="3" id="KW-1185">Reference proteome</keyword>
<dbReference type="AlphaFoldDB" id="A0A8H4PWM2"/>
<sequence>MTRQMLNKTSGKLDLRGHIGYLAGYISSTQYLIWVPSLQRNAFFNTSHVIFNEKVFFGRDQREGVEKQQQEQINWIDLSEDLPDFVDEQGCLAGMAKATLLRTDDFFALITIHGRGGIGHQGDRRPLHALLWVSRGYEHRSIASLRYSAATFSSDPRR</sequence>
<evidence type="ECO:0000313" key="2">
    <source>
        <dbReference type="EMBL" id="KAF4511822.1"/>
    </source>
</evidence>
<reference evidence="2 3" key="1">
    <citation type="journal article" date="2020" name="Genome Biol. Evol.">
        <title>A new high-quality draft genome assembly of the Chinese cordyceps Ophiocordyceps sinensis.</title>
        <authorList>
            <person name="Shu R."/>
            <person name="Zhang J."/>
            <person name="Meng Q."/>
            <person name="Zhang H."/>
            <person name="Zhou G."/>
            <person name="Li M."/>
            <person name="Wu P."/>
            <person name="Zhao Y."/>
            <person name="Chen C."/>
            <person name="Qin Q."/>
        </authorList>
    </citation>
    <scope>NUCLEOTIDE SEQUENCE [LARGE SCALE GENOMIC DNA]</scope>
    <source>
        <strain evidence="2 3">IOZ07</strain>
    </source>
</reference>
<dbReference type="InterPro" id="IPR057670">
    <property type="entry name" value="SH3_retrovirus"/>
</dbReference>
<dbReference type="EMBL" id="JAAVMX010000002">
    <property type="protein sequence ID" value="KAF4511822.1"/>
    <property type="molecule type" value="Genomic_DNA"/>
</dbReference>